<comment type="caution">
    <text evidence="4">The sequence shown here is derived from an EMBL/GenBank/DDBJ whole genome shotgun (WGS) entry which is preliminary data.</text>
</comment>
<evidence type="ECO:0000256" key="1">
    <source>
        <dbReference type="ARBA" id="ARBA00023242"/>
    </source>
</evidence>
<feature type="domain" description="BTB" evidence="3">
    <location>
        <begin position="33"/>
        <end position="66"/>
    </location>
</feature>
<sequence>MEMSHHQFCLKWNNHSSNLLKVFGRLFSNESFTDVTLAAEGRSIRAHKVVAHLFSQYYVLFLLFFSPPSLPSLF</sequence>
<reference evidence="4 5" key="1">
    <citation type="submission" date="2016-03" db="EMBL/GenBank/DDBJ databases">
        <title>EvidentialGene: Evidence-directed Construction of Genes on Genomes.</title>
        <authorList>
            <person name="Gilbert D.G."/>
            <person name="Choi J.-H."/>
            <person name="Mockaitis K."/>
            <person name="Colbourne J."/>
            <person name="Pfrender M."/>
        </authorList>
    </citation>
    <scope>NUCLEOTIDE SEQUENCE [LARGE SCALE GENOMIC DNA]</scope>
    <source>
        <strain evidence="4 5">Xinb3</strain>
        <tissue evidence="4">Complete organism</tissue>
    </source>
</reference>
<dbReference type="InterPro" id="IPR000210">
    <property type="entry name" value="BTB/POZ_dom"/>
</dbReference>
<dbReference type="Proteomes" id="UP000076858">
    <property type="component" value="Unassembled WGS sequence"/>
</dbReference>
<dbReference type="Pfam" id="PF00651">
    <property type="entry name" value="BTB"/>
    <property type="match status" value="1"/>
</dbReference>
<dbReference type="InterPro" id="IPR051095">
    <property type="entry name" value="Dros_DevTransReg"/>
</dbReference>
<dbReference type="PANTHER" id="PTHR23110:SF109">
    <property type="entry name" value="FI07618P-RELATED"/>
    <property type="match status" value="1"/>
</dbReference>
<keyword evidence="1" id="KW-0539">Nucleus</keyword>
<organism evidence="4 5">
    <name type="scientific">Daphnia magna</name>
    <dbReference type="NCBI Taxonomy" id="35525"/>
    <lineage>
        <taxon>Eukaryota</taxon>
        <taxon>Metazoa</taxon>
        <taxon>Ecdysozoa</taxon>
        <taxon>Arthropoda</taxon>
        <taxon>Crustacea</taxon>
        <taxon>Branchiopoda</taxon>
        <taxon>Diplostraca</taxon>
        <taxon>Cladocera</taxon>
        <taxon>Anomopoda</taxon>
        <taxon>Daphniidae</taxon>
        <taxon>Daphnia</taxon>
    </lineage>
</organism>
<dbReference type="Gene3D" id="3.30.710.10">
    <property type="entry name" value="Potassium Channel Kv1.1, Chain A"/>
    <property type="match status" value="1"/>
</dbReference>
<keyword evidence="2" id="KW-1133">Transmembrane helix</keyword>
<dbReference type="EMBL" id="LRGB01015731">
    <property type="protein sequence ID" value="KZR98817.1"/>
    <property type="molecule type" value="Genomic_DNA"/>
</dbReference>
<gene>
    <name evidence="4" type="ORF">APZ42_005590</name>
</gene>
<evidence type="ECO:0000313" key="5">
    <source>
        <dbReference type="Proteomes" id="UP000076858"/>
    </source>
</evidence>
<name>A0A164GD68_9CRUS</name>
<feature type="transmembrane region" description="Helical" evidence="2">
    <location>
        <begin position="49"/>
        <end position="66"/>
    </location>
</feature>
<keyword evidence="5" id="KW-1185">Reference proteome</keyword>
<dbReference type="PROSITE" id="PS50097">
    <property type="entry name" value="BTB"/>
    <property type="match status" value="1"/>
</dbReference>
<evidence type="ECO:0000259" key="3">
    <source>
        <dbReference type="PROSITE" id="PS50097"/>
    </source>
</evidence>
<dbReference type="SUPFAM" id="SSF54695">
    <property type="entry name" value="POZ domain"/>
    <property type="match status" value="1"/>
</dbReference>
<proteinExistence type="predicted"/>
<accession>A0A164GD68</accession>
<dbReference type="InterPro" id="IPR011333">
    <property type="entry name" value="SKP1/BTB/POZ_sf"/>
</dbReference>
<evidence type="ECO:0000313" key="4">
    <source>
        <dbReference type="EMBL" id="KZR98817.1"/>
    </source>
</evidence>
<dbReference type="GO" id="GO:0005634">
    <property type="term" value="C:nucleus"/>
    <property type="evidence" value="ECO:0007669"/>
    <property type="project" value="TreeGrafter"/>
</dbReference>
<evidence type="ECO:0000256" key="2">
    <source>
        <dbReference type="SAM" id="Phobius"/>
    </source>
</evidence>
<keyword evidence="2" id="KW-0812">Transmembrane</keyword>
<dbReference type="AlphaFoldDB" id="A0A164GD68"/>
<dbReference type="PANTHER" id="PTHR23110">
    <property type="entry name" value="BTB DOMAIN TRANSCRIPTION FACTOR"/>
    <property type="match status" value="1"/>
</dbReference>
<dbReference type="GO" id="GO:0006357">
    <property type="term" value="P:regulation of transcription by RNA polymerase II"/>
    <property type="evidence" value="ECO:0007669"/>
    <property type="project" value="TreeGrafter"/>
</dbReference>
<keyword evidence="2" id="KW-0472">Membrane</keyword>
<protein>
    <submittedName>
        <fullName evidence="4">Bric-A-brac 2 protein</fullName>
    </submittedName>
</protein>